<sequence length="255" mass="28735">MKSATEKLPRLYQQVAEKLVTLIKSEKYTVGMRLPAERDLAAMFNVSRPTIREAVIALELENFVEVRMGSGVYIIENNEGKSRFSDKDVGPFELTEARALFEGEAAALAATMITDEELAELAETLDEMACENNNDADTHEAADKRFHMIIARATNNSAISTVIEELWDERESSILTKRMYKTVRDSGVKPSVDEHREVYEALKAHDAKSARALMRAHLMRVIDSILQATEVEAVEAARKQVLKSRERYSKTLNLI</sequence>
<dbReference type="RefSeq" id="WP_242287809.1">
    <property type="nucleotide sequence ID" value="NZ_JAKKSL010000004.1"/>
</dbReference>
<keyword evidence="6" id="KW-1185">Reference proteome</keyword>
<organism evidence="5 6">
    <name type="scientific">Colwellia maritima</name>
    <dbReference type="NCBI Taxonomy" id="2912588"/>
    <lineage>
        <taxon>Bacteria</taxon>
        <taxon>Pseudomonadati</taxon>
        <taxon>Pseudomonadota</taxon>
        <taxon>Gammaproteobacteria</taxon>
        <taxon>Alteromonadales</taxon>
        <taxon>Colwelliaceae</taxon>
        <taxon>Colwellia</taxon>
    </lineage>
</organism>
<dbReference type="InterPro" id="IPR008920">
    <property type="entry name" value="TF_FadR/GntR_C"/>
</dbReference>
<dbReference type="InterPro" id="IPR036390">
    <property type="entry name" value="WH_DNA-bd_sf"/>
</dbReference>
<proteinExistence type="predicted"/>
<dbReference type="SMART" id="SM00345">
    <property type="entry name" value="HTH_GNTR"/>
    <property type="match status" value="1"/>
</dbReference>
<dbReference type="PRINTS" id="PR00035">
    <property type="entry name" value="HTHGNTR"/>
</dbReference>
<dbReference type="PROSITE" id="PS50949">
    <property type="entry name" value="HTH_GNTR"/>
    <property type="match status" value="1"/>
</dbReference>
<name>A0ABS9X5R8_9GAMM</name>
<evidence type="ECO:0000256" key="1">
    <source>
        <dbReference type="ARBA" id="ARBA00023015"/>
    </source>
</evidence>
<evidence type="ECO:0000256" key="3">
    <source>
        <dbReference type="ARBA" id="ARBA00023163"/>
    </source>
</evidence>
<keyword evidence="2" id="KW-0238">DNA-binding</keyword>
<dbReference type="Gene3D" id="1.20.120.530">
    <property type="entry name" value="GntR ligand-binding domain-like"/>
    <property type="match status" value="1"/>
</dbReference>
<dbReference type="PANTHER" id="PTHR43537:SF5">
    <property type="entry name" value="UXU OPERON TRANSCRIPTIONAL REGULATOR"/>
    <property type="match status" value="1"/>
</dbReference>
<accession>A0ABS9X5R8</accession>
<dbReference type="Proteomes" id="UP001139646">
    <property type="component" value="Unassembled WGS sequence"/>
</dbReference>
<keyword evidence="1" id="KW-0805">Transcription regulation</keyword>
<evidence type="ECO:0000313" key="5">
    <source>
        <dbReference type="EMBL" id="MCI2285117.1"/>
    </source>
</evidence>
<comment type="caution">
    <text evidence="5">The sequence shown here is derived from an EMBL/GenBank/DDBJ whole genome shotgun (WGS) entry which is preliminary data.</text>
</comment>
<keyword evidence="3" id="KW-0804">Transcription</keyword>
<feature type="domain" description="HTH gntR-type" evidence="4">
    <location>
        <begin position="9"/>
        <end position="77"/>
    </location>
</feature>
<dbReference type="EMBL" id="JAKKSL010000004">
    <property type="protein sequence ID" value="MCI2285117.1"/>
    <property type="molecule type" value="Genomic_DNA"/>
</dbReference>
<evidence type="ECO:0000256" key="2">
    <source>
        <dbReference type="ARBA" id="ARBA00023125"/>
    </source>
</evidence>
<dbReference type="SMART" id="SM00895">
    <property type="entry name" value="FCD"/>
    <property type="match status" value="1"/>
</dbReference>
<gene>
    <name evidence="5" type="ORF">L3081_19160</name>
</gene>
<dbReference type="SUPFAM" id="SSF46785">
    <property type="entry name" value="Winged helix' DNA-binding domain"/>
    <property type="match status" value="1"/>
</dbReference>
<dbReference type="Pfam" id="PF00392">
    <property type="entry name" value="GntR"/>
    <property type="match status" value="1"/>
</dbReference>
<dbReference type="CDD" id="cd07377">
    <property type="entry name" value="WHTH_GntR"/>
    <property type="match status" value="1"/>
</dbReference>
<dbReference type="PANTHER" id="PTHR43537">
    <property type="entry name" value="TRANSCRIPTIONAL REGULATOR, GNTR FAMILY"/>
    <property type="match status" value="1"/>
</dbReference>
<dbReference type="SUPFAM" id="SSF48008">
    <property type="entry name" value="GntR ligand-binding domain-like"/>
    <property type="match status" value="1"/>
</dbReference>
<evidence type="ECO:0000313" key="6">
    <source>
        <dbReference type="Proteomes" id="UP001139646"/>
    </source>
</evidence>
<reference evidence="5" key="1">
    <citation type="submission" date="2022-01" db="EMBL/GenBank/DDBJ databases">
        <title>Colwellia maritima, isolated from seawater.</title>
        <authorList>
            <person name="Kristyanto S."/>
            <person name="Jung J."/>
            <person name="Jeon C.O."/>
        </authorList>
    </citation>
    <scope>NUCLEOTIDE SEQUENCE</scope>
    <source>
        <strain evidence="5">MSW7</strain>
    </source>
</reference>
<protein>
    <submittedName>
        <fullName evidence="5">FadR family transcriptional regulator</fullName>
    </submittedName>
</protein>
<dbReference type="InterPro" id="IPR011711">
    <property type="entry name" value="GntR_C"/>
</dbReference>
<dbReference type="Pfam" id="PF07729">
    <property type="entry name" value="FCD"/>
    <property type="match status" value="1"/>
</dbReference>
<dbReference type="Gene3D" id="1.10.10.10">
    <property type="entry name" value="Winged helix-like DNA-binding domain superfamily/Winged helix DNA-binding domain"/>
    <property type="match status" value="1"/>
</dbReference>
<evidence type="ECO:0000259" key="4">
    <source>
        <dbReference type="PROSITE" id="PS50949"/>
    </source>
</evidence>
<dbReference type="InterPro" id="IPR036388">
    <property type="entry name" value="WH-like_DNA-bd_sf"/>
</dbReference>
<dbReference type="InterPro" id="IPR000524">
    <property type="entry name" value="Tscrpt_reg_HTH_GntR"/>
</dbReference>